<dbReference type="PANTHER" id="PTHR10334">
    <property type="entry name" value="CYSTEINE-RICH SECRETORY PROTEIN-RELATED"/>
    <property type="match status" value="1"/>
</dbReference>
<dbReference type="SMART" id="SM00198">
    <property type="entry name" value="SCP"/>
    <property type="match status" value="1"/>
</dbReference>
<dbReference type="InterPro" id="IPR035940">
    <property type="entry name" value="CAP_sf"/>
</dbReference>
<dbReference type="EMBL" id="NAJP01000134">
    <property type="protein sequence ID" value="TKA26911.1"/>
    <property type="molecule type" value="Genomic_DNA"/>
</dbReference>
<evidence type="ECO:0000313" key="4">
    <source>
        <dbReference type="EMBL" id="TKA26911.1"/>
    </source>
</evidence>
<evidence type="ECO:0000259" key="3">
    <source>
        <dbReference type="SMART" id="SM00198"/>
    </source>
</evidence>
<evidence type="ECO:0000256" key="1">
    <source>
        <dbReference type="SAM" id="MobiDB-lite"/>
    </source>
</evidence>
<accession>A0A4U0TWU2</accession>
<dbReference type="OrthoDB" id="337038at2759"/>
<sequence>MRYALISAALVAGVLAVPYQKRDVVIDYDYVTVTDIVTVTAGAEQASSTPVSVAADVASSSSSSRSHWGHHSWHAPSGYSSQALSSSAAPSSTEAPASSAAPAPSSSQAPSSSAAPAPSSYQAPSSSAAPSTSQAPSSSAAPTTPTSTNVAPTSTYVAPTSTYVAPTTTSQAATSAAPVSSAPASTVSSAPSTAYSDIALLHHNIHRYNNSSPDLVWSPSLASTAAKIAAGCWYAHNQTVDGGGYGQNIAAGVDAANISAIITDLFYNGEVGWFDNLYGQAQPDMTNFEHWGHFSQIVWGNTTSVGCATQYCNGPGGLGGVGSDIPPYFTVCNYDPPGKLLTSHPCAFVLSDFETGNYANEYGDNIRYGRGQATAEWNAGLPASS</sequence>
<feature type="domain" description="SCP" evidence="3">
    <location>
        <begin position="194"/>
        <end position="342"/>
    </location>
</feature>
<dbReference type="PROSITE" id="PS01009">
    <property type="entry name" value="CRISP_1"/>
    <property type="match status" value="1"/>
</dbReference>
<dbReference type="InterPro" id="IPR014044">
    <property type="entry name" value="CAP_dom"/>
</dbReference>
<protein>
    <recommendedName>
        <fullName evidence="3">SCP domain-containing protein</fullName>
    </recommendedName>
</protein>
<reference evidence="4 5" key="1">
    <citation type="submission" date="2017-03" db="EMBL/GenBank/DDBJ databases">
        <title>Genomes of endolithic fungi from Antarctica.</title>
        <authorList>
            <person name="Coleine C."/>
            <person name="Masonjones S."/>
            <person name="Stajich J.E."/>
        </authorList>
    </citation>
    <scope>NUCLEOTIDE SEQUENCE [LARGE SCALE GENOMIC DNA]</scope>
    <source>
        <strain evidence="4 5">CCFEE 5311</strain>
    </source>
</reference>
<dbReference type="GO" id="GO:0005576">
    <property type="term" value="C:extracellular region"/>
    <property type="evidence" value="ECO:0007669"/>
    <property type="project" value="InterPro"/>
</dbReference>
<dbReference type="Pfam" id="PF00188">
    <property type="entry name" value="CAP"/>
    <property type="match status" value="1"/>
</dbReference>
<dbReference type="Proteomes" id="UP000310066">
    <property type="component" value="Unassembled WGS sequence"/>
</dbReference>
<name>A0A4U0TWU2_9PEZI</name>
<dbReference type="STRING" id="329885.A0A4U0TWU2"/>
<dbReference type="SUPFAM" id="SSF55797">
    <property type="entry name" value="PR-1-like"/>
    <property type="match status" value="1"/>
</dbReference>
<dbReference type="Gene3D" id="3.40.33.10">
    <property type="entry name" value="CAP"/>
    <property type="match status" value="1"/>
</dbReference>
<dbReference type="PRINTS" id="PR00837">
    <property type="entry name" value="V5TPXLIKE"/>
</dbReference>
<feature type="chain" id="PRO_5020987534" description="SCP domain-containing protein" evidence="2">
    <location>
        <begin position="17"/>
        <end position="385"/>
    </location>
</feature>
<evidence type="ECO:0000313" key="5">
    <source>
        <dbReference type="Proteomes" id="UP000310066"/>
    </source>
</evidence>
<dbReference type="InterPro" id="IPR018244">
    <property type="entry name" value="Allrgn_V5/Tpx1_CS"/>
</dbReference>
<comment type="caution">
    <text evidence="4">The sequence shown here is derived from an EMBL/GenBank/DDBJ whole genome shotgun (WGS) entry which is preliminary data.</text>
</comment>
<dbReference type="InterPro" id="IPR001283">
    <property type="entry name" value="CRISP-related"/>
</dbReference>
<keyword evidence="2" id="KW-0732">Signal</keyword>
<proteinExistence type="predicted"/>
<feature type="region of interest" description="Disordered" evidence="1">
    <location>
        <begin position="79"/>
        <end position="154"/>
    </location>
</feature>
<evidence type="ECO:0000256" key="2">
    <source>
        <dbReference type="SAM" id="SignalP"/>
    </source>
</evidence>
<dbReference type="CDD" id="cd05380">
    <property type="entry name" value="CAP_euk"/>
    <property type="match status" value="1"/>
</dbReference>
<gene>
    <name evidence="4" type="ORF">B0A54_16976</name>
</gene>
<feature type="signal peptide" evidence="2">
    <location>
        <begin position="1"/>
        <end position="16"/>
    </location>
</feature>
<organism evidence="4 5">
    <name type="scientific">Friedmanniomyces endolithicus</name>
    <dbReference type="NCBI Taxonomy" id="329885"/>
    <lineage>
        <taxon>Eukaryota</taxon>
        <taxon>Fungi</taxon>
        <taxon>Dikarya</taxon>
        <taxon>Ascomycota</taxon>
        <taxon>Pezizomycotina</taxon>
        <taxon>Dothideomycetes</taxon>
        <taxon>Dothideomycetidae</taxon>
        <taxon>Mycosphaerellales</taxon>
        <taxon>Teratosphaeriaceae</taxon>
        <taxon>Friedmanniomyces</taxon>
    </lineage>
</organism>
<dbReference type="AlphaFoldDB" id="A0A4U0TWU2"/>